<protein>
    <submittedName>
        <fullName evidence="6">Response regulator transcription factor</fullName>
    </submittedName>
</protein>
<evidence type="ECO:0000313" key="6">
    <source>
        <dbReference type="EMBL" id="MEV4681943.1"/>
    </source>
</evidence>
<keyword evidence="2" id="KW-0238">DNA-binding</keyword>
<evidence type="ECO:0000256" key="3">
    <source>
        <dbReference type="ARBA" id="ARBA00023163"/>
    </source>
</evidence>
<evidence type="ECO:0000256" key="1">
    <source>
        <dbReference type="ARBA" id="ARBA00023015"/>
    </source>
</evidence>
<reference evidence="6 7" key="1">
    <citation type="submission" date="2024-06" db="EMBL/GenBank/DDBJ databases">
        <title>The Natural Products Discovery Center: Release of the First 8490 Sequenced Strains for Exploring Actinobacteria Biosynthetic Diversity.</title>
        <authorList>
            <person name="Kalkreuter E."/>
            <person name="Kautsar S.A."/>
            <person name="Yang D."/>
            <person name="Bader C.D."/>
            <person name="Teijaro C.N."/>
            <person name="Fluegel L."/>
            <person name="Davis C.M."/>
            <person name="Simpson J.R."/>
            <person name="Lauterbach L."/>
            <person name="Steele A.D."/>
            <person name="Gui C."/>
            <person name="Meng S."/>
            <person name="Li G."/>
            <person name="Viehrig K."/>
            <person name="Ye F."/>
            <person name="Su P."/>
            <person name="Kiefer A.F."/>
            <person name="Nichols A."/>
            <person name="Cepeda A.J."/>
            <person name="Yan W."/>
            <person name="Fan B."/>
            <person name="Jiang Y."/>
            <person name="Adhikari A."/>
            <person name="Zheng C.-J."/>
            <person name="Schuster L."/>
            <person name="Cowan T.M."/>
            <person name="Smanski M.J."/>
            <person name="Chevrette M.G."/>
            <person name="De Carvalho L.P.S."/>
            <person name="Shen B."/>
        </authorList>
    </citation>
    <scope>NUCLEOTIDE SEQUENCE [LARGE SCALE GENOMIC DNA]</scope>
    <source>
        <strain evidence="6 7">NPDC049344</strain>
    </source>
</reference>
<dbReference type="InterPro" id="IPR016032">
    <property type="entry name" value="Sig_transdc_resp-reg_C-effctor"/>
</dbReference>
<feature type="region of interest" description="Disordered" evidence="4">
    <location>
        <begin position="152"/>
        <end position="187"/>
    </location>
</feature>
<feature type="domain" description="HTH luxR-type" evidence="5">
    <location>
        <begin position="186"/>
        <end position="251"/>
    </location>
</feature>
<dbReference type="Gene3D" id="3.40.50.2300">
    <property type="match status" value="1"/>
</dbReference>
<gene>
    <name evidence="6" type="ORF">AB0K36_14330</name>
</gene>
<name>A0ABV3HUE5_9ACTN</name>
<dbReference type="PROSITE" id="PS00622">
    <property type="entry name" value="HTH_LUXR_1"/>
    <property type="match status" value="1"/>
</dbReference>
<comment type="caution">
    <text evidence="6">The sequence shown here is derived from an EMBL/GenBank/DDBJ whole genome shotgun (WGS) entry which is preliminary data.</text>
</comment>
<dbReference type="PRINTS" id="PR00038">
    <property type="entry name" value="HTHLUXR"/>
</dbReference>
<dbReference type="Pfam" id="PF00196">
    <property type="entry name" value="GerE"/>
    <property type="match status" value="1"/>
</dbReference>
<dbReference type="PANTHER" id="PTHR43214:SF24">
    <property type="entry name" value="TRANSCRIPTIONAL REGULATORY PROTEIN NARL-RELATED"/>
    <property type="match status" value="1"/>
</dbReference>
<dbReference type="SUPFAM" id="SSF46894">
    <property type="entry name" value="C-terminal effector domain of the bipartite response regulators"/>
    <property type="match status" value="1"/>
</dbReference>
<dbReference type="EMBL" id="JBFAQK010000016">
    <property type="protein sequence ID" value="MEV4681943.1"/>
    <property type="molecule type" value="Genomic_DNA"/>
</dbReference>
<evidence type="ECO:0000256" key="2">
    <source>
        <dbReference type="ARBA" id="ARBA00023125"/>
    </source>
</evidence>
<keyword evidence="3" id="KW-0804">Transcription</keyword>
<organism evidence="6 7">
    <name type="scientific">Streptomyces kurssanovii</name>
    <dbReference type="NCBI Taxonomy" id="67312"/>
    <lineage>
        <taxon>Bacteria</taxon>
        <taxon>Bacillati</taxon>
        <taxon>Actinomycetota</taxon>
        <taxon>Actinomycetes</taxon>
        <taxon>Kitasatosporales</taxon>
        <taxon>Streptomycetaceae</taxon>
        <taxon>Streptomyces</taxon>
    </lineage>
</organism>
<sequence>MTDAGTGLGRTAPAQGGKASVLRMLPGGATAAQGVRLFLVGGDALARAGIRSLLDGQGGISVIGEDEPGPRALAALRAQAPDVLVVHGLREAHEADALLREVDPGIRVLTVGGAEPRGGTTAVLHGHLPHSTTSQQLAAAVSLAAAGYSLTRGPLPPTAPEPARAPATAARPEKAAPRPRAAATVSDVPPEQLTGRECQILDLVARGLSNTEIAQSLTLSEHTVKTHVQNLLNKLRLRNRVHVAIYAFETGLR</sequence>
<evidence type="ECO:0000313" key="7">
    <source>
        <dbReference type="Proteomes" id="UP001552521"/>
    </source>
</evidence>
<dbReference type="CDD" id="cd06170">
    <property type="entry name" value="LuxR_C_like"/>
    <property type="match status" value="1"/>
</dbReference>
<feature type="compositionally biased region" description="Low complexity" evidence="4">
    <location>
        <begin position="161"/>
        <end position="170"/>
    </location>
</feature>
<dbReference type="InterPro" id="IPR039420">
    <property type="entry name" value="WalR-like"/>
</dbReference>
<accession>A0ABV3HUE5</accession>
<dbReference type="InterPro" id="IPR000792">
    <property type="entry name" value="Tscrpt_reg_LuxR_C"/>
</dbReference>
<dbReference type="PROSITE" id="PS50043">
    <property type="entry name" value="HTH_LUXR_2"/>
    <property type="match status" value="1"/>
</dbReference>
<proteinExistence type="predicted"/>
<keyword evidence="7" id="KW-1185">Reference proteome</keyword>
<dbReference type="PANTHER" id="PTHR43214">
    <property type="entry name" value="TWO-COMPONENT RESPONSE REGULATOR"/>
    <property type="match status" value="1"/>
</dbReference>
<dbReference type="Proteomes" id="UP001552521">
    <property type="component" value="Unassembled WGS sequence"/>
</dbReference>
<evidence type="ECO:0000256" key="4">
    <source>
        <dbReference type="SAM" id="MobiDB-lite"/>
    </source>
</evidence>
<dbReference type="RefSeq" id="WP_364593081.1">
    <property type="nucleotide sequence ID" value="NZ_JBFAQK010000016.1"/>
</dbReference>
<dbReference type="SMART" id="SM00421">
    <property type="entry name" value="HTH_LUXR"/>
    <property type="match status" value="1"/>
</dbReference>
<keyword evidence="1" id="KW-0805">Transcription regulation</keyword>
<evidence type="ECO:0000259" key="5">
    <source>
        <dbReference type="PROSITE" id="PS50043"/>
    </source>
</evidence>